<dbReference type="GO" id="GO:0045740">
    <property type="term" value="P:positive regulation of DNA replication"/>
    <property type="evidence" value="ECO:0007669"/>
    <property type="project" value="TreeGrafter"/>
</dbReference>
<evidence type="ECO:0000256" key="3">
    <source>
        <dbReference type="ARBA" id="ARBA00022833"/>
    </source>
</evidence>
<feature type="domain" description="PHD-type" evidence="5">
    <location>
        <begin position="282"/>
        <end position="332"/>
    </location>
</feature>
<keyword evidence="1" id="KW-0479">Metal-binding</keyword>
<dbReference type="Gene3D" id="3.30.40.100">
    <property type="match status" value="1"/>
</dbReference>
<evidence type="ECO:0000256" key="2">
    <source>
        <dbReference type="ARBA" id="ARBA00022771"/>
    </source>
</evidence>
<evidence type="ECO:0000313" key="8">
    <source>
        <dbReference type="Proteomes" id="UP000594638"/>
    </source>
</evidence>
<dbReference type="GO" id="GO:0031445">
    <property type="term" value="P:regulation of heterochromatin formation"/>
    <property type="evidence" value="ECO:0007669"/>
    <property type="project" value="TreeGrafter"/>
</dbReference>
<dbReference type="InterPro" id="IPR019787">
    <property type="entry name" value="Znf_PHD-finger"/>
</dbReference>
<dbReference type="GO" id="GO:0008623">
    <property type="term" value="C:CHRAC"/>
    <property type="evidence" value="ECO:0007669"/>
    <property type="project" value="TreeGrafter"/>
</dbReference>
<keyword evidence="2 4" id="KW-0863">Zinc-finger</keyword>
<dbReference type="InterPro" id="IPR011011">
    <property type="entry name" value="Znf_FYVE_PHD"/>
</dbReference>
<organism evidence="7 8">
    <name type="scientific">Olea europaea subsp. europaea</name>
    <dbReference type="NCBI Taxonomy" id="158383"/>
    <lineage>
        <taxon>Eukaryota</taxon>
        <taxon>Viridiplantae</taxon>
        <taxon>Streptophyta</taxon>
        <taxon>Embryophyta</taxon>
        <taxon>Tracheophyta</taxon>
        <taxon>Spermatophyta</taxon>
        <taxon>Magnoliopsida</taxon>
        <taxon>eudicotyledons</taxon>
        <taxon>Gunneridae</taxon>
        <taxon>Pentapetalae</taxon>
        <taxon>asterids</taxon>
        <taxon>lamiids</taxon>
        <taxon>Lamiales</taxon>
        <taxon>Oleaceae</taxon>
        <taxon>Oleeae</taxon>
        <taxon>Olea</taxon>
    </lineage>
</organism>
<dbReference type="SMART" id="SM00249">
    <property type="entry name" value="PHD"/>
    <property type="match status" value="1"/>
</dbReference>
<dbReference type="Gene3D" id="3.30.40.10">
    <property type="entry name" value="Zinc/RING finger domain, C3HC4 (zinc finger)"/>
    <property type="match status" value="1"/>
</dbReference>
<evidence type="ECO:0000256" key="1">
    <source>
        <dbReference type="ARBA" id="ARBA00022723"/>
    </source>
</evidence>
<evidence type="ECO:0000259" key="6">
    <source>
        <dbReference type="PROSITE" id="PS51050"/>
    </source>
</evidence>
<evidence type="ECO:0000256" key="4">
    <source>
        <dbReference type="PROSITE-ProRule" id="PRU00146"/>
    </source>
</evidence>
<dbReference type="Gramene" id="OE9A098352T4">
    <property type="protein sequence ID" value="OE9A098352C4"/>
    <property type="gene ID" value="OE9A098352"/>
</dbReference>
<dbReference type="InterPro" id="IPR047171">
    <property type="entry name" value="BAZ1A"/>
</dbReference>
<dbReference type="PANTHER" id="PTHR46510:SF1">
    <property type="entry name" value="BROMODOMAIN ADJACENT TO ZINC FINGER DOMAIN PROTEIN 1A"/>
    <property type="match status" value="1"/>
</dbReference>
<evidence type="ECO:0000313" key="7">
    <source>
        <dbReference type="EMBL" id="CAA2975403.1"/>
    </source>
</evidence>
<dbReference type="OrthoDB" id="787137at2759"/>
<gene>
    <name evidence="7" type="ORF">OLEA9_A098352</name>
</gene>
<dbReference type="GO" id="GO:0003677">
    <property type="term" value="F:DNA binding"/>
    <property type="evidence" value="ECO:0007669"/>
    <property type="project" value="TreeGrafter"/>
</dbReference>
<dbReference type="PROSITE" id="PS01359">
    <property type="entry name" value="ZF_PHD_1"/>
    <property type="match status" value="1"/>
</dbReference>
<dbReference type="GO" id="GO:0006338">
    <property type="term" value="P:chromatin remodeling"/>
    <property type="evidence" value="ECO:0007669"/>
    <property type="project" value="InterPro"/>
</dbReference>
<feature type="domain" description="CW-type" evidence="6">
    <location>
        <begin position="430"/>
        <end position="493"/>
    </location>
</feature>
<evidence type="ECO:0000259" key="5">
    <source>
        <dbReference type="PROSITE" id="PS50016"/>
    </source>
</evidence>
<dbReference type="InterPro" id="IPR019786">
    <property type="entry name" value="Zinc_finger_PHD-type_CS"/>
</dbReference>
<accession>A0A8S0R9Y5</accession>
<dbReference type="InterPro" id="IPR001965">
    <property type="entry name" value="Znf_PHD"/>
</dbReference>
<dbReference type="GO" id="GO:0000228">
    <property type="term" value="C:nuclear chromosome"/>
    <property type="evidence" value="ECO:0007669"/>
    <property type="project" value="TreeGrafter"/>
</dbReference>
<dbReference type="Pfam" id="PF00628">
    <property type="entry name" value="PHD"/>
    <property type="match status" value="1"/>
</dbReference>
<dbReference type="PROSITE" id="PS51050">
    <property type="entry name" value="ZF_CW"/>
    <property type="match status" value="1"/>
</dbReference>
<sequence length="532" mass="59553">MVQLTMLIQSSHPSAEELTLFYRSDFMNKELLCDCTRGTKSCLNCSTCSQYHLGGCKEHFSEGRKTDDDLCSFYCTRNCSHLSTASTMSQNCTHTLVYQRKKHRRNSIAICTTQASGDTKPNGCYNSAVNFESASLQAQEHMVSVSELAPEAARLPILLPVECSTGAAKSFSRHPVRNETSSEEASRNNAQRGLDIWSVNDNYSLSKSNLDFGSAHLKTDVGDQGECSSSGTSIARKFSDDMSERDICISILRSQGRLEKGWTRRNYAADKDTGITTDNFCSKKCKVCEQVETTLNMLICDSCEDSFHMSCCSPRIKRIPVGEWLCNTCLKKKHKLLKDKSTSNLVNINTDIGQNGNSASVDALGLIEYMLRDIEPYMSNIRIGNEFQAYVPDWSGPVDNESELIGEPLELDPSKNASMQDWNATKPLKLGAIGNWLQCRELIKGIGDVDGTICGKWRRAPLFEVQTDDWECFCCVLWDPAHADCAVPQELDTEEVMKQLKYVEMVSYVNPCRFIPFSVVHSCEFLWPCCDQ</sequence>
<dbReference type="EMBL" id="CACTIH010002261">
    <property type="protein sequence ID" value="CAA2975403.1"/>
    <property type="molecule type" value="Genomic_DNA"/>
</dbReference>
<dbReference type="PANTHER" id="PTHR46510">
    <property type="entry name" value="BROMODOMAIN ADJACENT TO ZINC FINGER DOMAIN PROTEIN 1A"/>
    <property type="match status" value="1"/>
</dbReference>
<dbReference type="InterPro" id="IPR013083">
    <property type="entry name" value="Znf_RING/FYVE/PHD"/>
</dbReference>
<dbReference type="InterPro" id="IPR011124">
    <property type="entry name" value="Znf_CW"/>
</dbReference>
<dbReference type="AlphaFoldDB" id="A0A8S0R9Y5"/>
<protein>
    <submittedName>
        <fullName evidence="7">Histone acetyltransferase</fullName>
    </submittedName>
</protein>
<keyword evidence="8" id="KW-1185">Reference proteome</keyword>
<dbReference type="GO" id="GO:0008270">
    <property type="term" value="F:zinc ion binding"/>
    <property type="evidence" value="ECO:0007669"/>
    <property type="project" value="UniProtKB-KW"/>
</dbReference>
<dbReference type="GO" id="GO:0006355">
    <property type="term" value="P:regulation of DNA-templated transcription"/>
    <property type="evidence" value="ECO:0007669"/>
    <property type="project" value="TreeGrafter"/>
</dbReference>
<name>A0A8S0R9Y5_OLEEU</name>
<dbReference type="FunFam" id="3.30.40.100:FF:000005">
    <property type="entry name" value="uncharacterized protein LOC106759733 isoform X4"/>
    <property type="match status" value="1"/>
</dbReference>
<proteinExistence type="predicted"/>
<dbReference type="Proteomes" id="UP000594638">
    <property type="component" value="Unassembled WGS sequence"/>
</dbReference>
<keyword evidence="3" id="KW-0862">Zinc</keyword>
<dbReference type="SUPFAM" id="SSF57903">
    <property type="entry name" value="FYVE/PHD zinc finger"/>
    <property type="match status" value="1"/>
</dbReference>
<comment type="caution">
    <text evidence="7">The sequence shown here is derived from an EMBL/GenBank/DDBJ whole genome shotgun (WGS) entry which is preliminary data.</text>
</comment>
<dbReference type="PROSITE" id="PS50016">
    <property type="entry name" value="ZF_PHD_2"/>
    <property type="match status" value="1"/>
</dbReference>
<reference evidence="7 8" key="1">
    <citation type="submission" date="2019-12" db="EMBL/GenBank/DDBJ databases">
        <authorList>
            <person name="Alioto T."/>
            <person name="Alioto T."/>
            <person name="Gomez Garrido J."/>
        </authorList>
    </citation>
    <scope>NUCLEOTIDE SEQUENCE [LARGE SCALE GENOMIC DNA]</scope>
</reference>